<dbReference type="InterPro" id="IPR051449">
    <property type="entry name" value="ABC-2_transporter_component"/>
</dbReference>
<evidence type="ECO:0000256" key="3">
    <source>
        <dbReference type="ARBA" id="ARBA00022448"/>
    </source>
</evidence>
<feature type="transmembrane region" description="Helical" evidence="8">
    <location>
        <begin position="327"/>
        <end position="346"/>
    </location>
</feature>
<keyword evidence="3" id="KW-0813">Transport</keyword>
<evidence type="ECO:0000313" key="10">
    <source>
        <dbReference type="EMBL" id="QOQ87495.1"/>
    </source>
</evidence>
<proteinExistence type="inferred from homology"/>
<comment type="subcellular location">
    <subcellularLocation>
        <location evidence="1">Cell membrane</location>
        <topology evidence="1">Multi-pass membrane protein</topology>
    </subcellularLocation>
</comment>
<feature type="transmembrane region" description="Helical" evidence="8">
    <location>
        <begin position="237"/>
        <end position="261"/>
    </location>
</feature>
<evidence type="ECO:0000259" key="9">
    <source>
        <dbReference type="PROSITE" id="PS51012"/>
    </source>
</evidence>
<evidence type="ECO:0000256" key="1">
    <source>
        <dbReference type="ARBA" id="ARBA00004651"/>
    </source>
</evidence>
<protein>
    <submittedName>
        <fullName evidence="10">ABC transporter permease</fullName>
    </submittedName>
</protein>
<evidence type="ECO:0000256" key="7">
    <source>
        <dbReference type="ARBA" id="ARBA00023136"/>
    </source>
</evidence>
<keyword evidence="11" id="KW-1185">Reference proteome</keyword>
<feature type="transmembrane region" description="Helical" evidence="8">
    <location>
        <begin position="20"/>
        <end position="41"/>
    </location>
</feature>
<gene>
    <name evidence="10" type="ORF">IMC76_01350</name>
</gene>
<sequence length="355" mass="39772">MIRRIKAVAIKETIGVFRDVSSILIAFVMPMILLFLMGYAVSLDPKKINYAVVSYENSKIEKSIISNFLGSKYFDLETGRDKNEMLKKLDSGSLQAVLILDPKFSTNYKALLLVDGTEPNTAGYIAKYTADIFSKSFENTPNLEIKSRIWFNETANSSYFLIPGSIAVIMTLIGTLLTALVIAREWERGTMEALLSTPVRLSEILIGKTIPYFFLSLISMFICFVVAYFWYEVPFRGSIGMLILISVFYLFPALSIGLLISTIAKNQFIASMASLIVGFLPAFLISGAVFEIDAMPKALQYLSYAIHARYFVSSLQTIFLVGDLYEILLYEVAGMIGIGMVFIFLVSRRLKRSLD</sequence>
<dbReference type="InterPro" id="IPR047817">
    <property type="entry name" value="ABC2_TM_bact-type"/>
</dbReference>
<dbReference type="OrthoDB" id="9808686at2"/>
<dbReference type="InterPro" id="IPR013525">
    <property type="entry name" value="ABC2_TM"/>
</dbReference>
<dbReference type="AlphaFoldDB" id="A0A7M1LJ11"/>
<feature type="transmembrane region" description="Helical" evidence="8">
    <location>
        <begin position="268"/>
        <end position="290"/>
    </location>
</feature>
<dbReference type="RefSeq" id="WP_025803058.1">
    <property type="nucleotide sequence ID" value="NZ_CP053842.1"/>
</dbReference>
<feature type="domain" description="ABC transmembrane type-2" evidence="9">
    <location>
        <begin position="126"/>
        <end position="353"/>
    </location>
</feature>
<dbReference type="PANTHER" id="PTHR30294:SF29">
    <property type="entry name" value="MULTIDRUG ABC TRANSPORTER PERMEASE YBHS-RELATED"/>
    <property type="match status" value="1"/>
</dbReference>
<dbReference type="EMBL" id="CP063078">
    <property type="protein sequence ID" value="QOQ87495.1"/>
    <property type="molecule type" value="Genomic_DNA"/>
</dbReference>
<evidence type="ECO:0000256" key="8">
    <source>
        <dbReference type="SAM" id="Phobius"/>
    </source>
</evidence>
<keyword evidence="4" id="KW-1003">Cell membrane</keyword>
<reference evidence="10 11" key="1">
    <citation type="submission" date="2020-10" db="EMBL/GenBank/DDBJ databases">
        <title>Campylobacter and Helicobacter PacBio genomes.</title>
        <authorList>
            <person name="Lane C."/>
        </authorList>
    </citation>
    <scope>NUCLEOTIDE SEQUENCE [LARGE SCALE GENOMIC DNA]</scope>
    <source>
        <strain evidence="10 11">2016D-0077</strain>
    </source>
</reference>
<evidence type="ECO:0000256" key="5">
    <source>
        <dbReference type="ARBA" id="ARBA00022692"/>
    </source>
</evidence>
<feature type="transmembrane region" description="Helical" evidence="8">
    <location>
        <begin position="160"/>
        <end position="183"/>
    </location>
</feature>
<evidence type="ECO:0000256" key="6">
    <source>
        <dbReference type="ARBA" id="ARBA00022989"/>
    </source>
</evidence>
<evidence type="ECO:0000256" key="4">
    <source>
        <dbReference type="ARBA" id="ARBA00022475"/>
    </source>
</evidence>
<dbReference type="PROSITE" id="PS51012">
    <property type="entry name" value="ABC_TM2"/>
    <property type="match status" value="1"/>
</dbReference>
<comment type="similarity">
    <text evidence="2">Belongs to the ABC-2 integral membrane protein family.</text>
</comment>
<name>A0A7M1LJ11_9BACT</name>
<keyword evidence="5 8" id="KW-0812">Transmembrane</keyword>
<feature type="transmembrane region" description="Helical" evidence="8">
    <location>
        <begin position="210"/>
        <end position="231"/>
    </location>
</feature>
<dbReference type="Proteomes" id="UP000594749">
    <property type="component" value="Chromosome"/>
</dbReference>
<accession>A0A7M1LJ11</accession>
<dbReference type="GO" id="GO:0005886">
    <property type="term" value="C:plasma membrane"/>
    <property type="evidence" value="ECO:0007669"/>
    <property type="project" value="UniProtKB-SubCell"/>
</dbReference>
<dbReference type="PANTHER" id="PTHR30294">
    <property type="entry name" value="MEMBRANE COMPONENT OF ABC TRANSPORTER YHHJ-RELATED"/>
    <property type="match status" value="1"/>
</dbReference>
<keyword evidence="6 8" id="KW-1133">Transmembrane helix</keyword>
<evidence type="ECO:0000256" key="2">
    <source>
        <dbReference type="ARBA" id="ARBA00007783"/>
    </source>
</evidence>
<keyword evidence="7 8" id="KW-0472">Membrane</keyword>
<evidence type="ECO:0000313" key="11">
    <source>
        <dbReference type="Proteomes" id="UP000594749"/>
    </source>
</evidence>
<dbReference type="GO" id="GO:0140359">
    <property type="term" value="F:ABC-type transporter activity"/>
    <property type="evidence" value="ECO:0007669"/>
    <property type="project" value="InterPro"/>
</dbReference>
<dbReference type="Pfam" id="PF12698">
    <property type="entry name" value="ABC2_membrane_3"/>
    <property type="match status" value="1"/>
</dbReference>
<organism evidence="10 11">
    <name type="scientific">Campylobacter corcagiensis</name>
    <dbReference type="NCBI Taxonomy" id="1448857"/>
    <lineage>
        <taxon>Bacteria</taxon>
        <taxon>Pseudomonadati</taxon>
        <taxon>Campylobacterota</taxon>
        <taxon>Epsilonproteobacteria</taxon>
        <taxon>Campylobacterales</taxon>
        <taxon>Campylobacteraceae</taxon>
        <taxon>Campylobacter</taxon>
    </lineage>
</organism>